<comment type="activity regulation">
    <text evidence="7">Allosterically activated by HslU binding.</text>
</comment>
<evidence type="ECO:0000256" key="7">
    <source>
        <dbReference type="HAMAP-Rule" id="MF_00248"/>
    </source>
</evidence>
<keyword evidence="7" id="KW-0479">Metal-binding</keyword>
<keyword evidence="5 7" id="KW-0378">Hydrolase</keyword>
<sequence>MMSDFERLSANWRGTTILAVRKNGHVVVVGDGQVSIGNTVMKHGARKVRTLAGGSVLTGFAGATADAFTLFERLEAKLERFPGQLLRASVELAKDWRTDRYLRRLEAMLICADLEGTYVLTGTGDVLEPDHPVAAIGSGGGYALAAARALYEQDLDAETIARKAMSIAADMCVFTNAHLTLEQLVPTP</sequence>
<protein>
    <recommendedName>
        <fullName evidence="7">ATP-dependent protease subunit HslV</fullName>
        <ecNumber evidence="7">3.4.25.2</ecNumber>
    </recommendedName>
</protein>
<comment type="caution">
    <text evidence="8">The sequence shown here is derived from an EMBL/GenBank/DDBJ whole genome shotgun (WGS) entry which is preliminary data.</text>
</comment>
<evidence type="ECO:0000256" key="3">
    <source>
        <dbReference type="ARBA" id="ARBA00022670"/>
    </source>
</evidence>
<dbReference type="PANTHER" id="PTHR32194:SF7">
    <property type="entry name" value="ATP-DEPENDENT PROTEASE SUBUNIT HSLV"/>
    <property type="match status" value="1"/>
</dbReference>
<evidence type="ECO:0000256" key="1">
    <source>
        <dbReference type="ARBA" id="ARBA00006053"/>
    </source>
</evidence>
<evidence type="ECO:0000256" key="5">
    <source>
        <dbReference type="ARBA" id="ARBA00022801"/>
    </source>
</evidence>
<dbReference type="Pfam" id="PF00227">
    <property type="entry name" value="Proteasome"/>
    <property type="match status" value="1"/>
</dbReference>
<feature type="binding site" evidence="7">
    <location>
        <position position="169"/>
    </location>
    <ligand>
        <name>Na(+)</name>
        <dbReference type="ChEBI" id="CHEBI:29101"/>
    </ligand>
</feature>
<dbReference type="GO" id="GO:0006508">
    <property type="term" value="P:proteolysis"/>
    <property type="evidence" value="ECO:0007669"/>
    <property type="project" value="UniProtKB-KW"/>
</dbReference>
<keyword evidence="9" id="KW-1185">Reference proteome</keyword>
<evidence type="ECO:0000256" key="6">
    <source>
        <dbReference type="ARBA" id="ARBA00023053"/>
    </source>
</evidence>
<reference evidence="8" key="1">
    <citation type="submission" date="2021-05" db="EMBL/GenBank/DDBJ databases">
        <authorList>
            <person name="Tanabe Y."/>
        </authorList>
    </citation>
    <scope>NUCLEOTIDE SEQUENCE</scope>
    <source>
        <strain evidence="8">BOTRYCO-1</strain>
    </source>
</reference>
<dbReference type="HAMAP" id="MF_00248">
    <property type="entry name" value="HslV"/>
    <property type="match status" value="1"/>
</dbReference>
<dbReference type="EMBL" id="BPFZ01000004">
    <property type="protein sequence ID" value="GIU66730.1"/>
    <property type="molecule type" value="Genomic_DNA"/>
</dbReference>
<gene>
    <name evidence="7 8" type="primary">hslV</name>
    <name evidence="8" type="ORF">PsB1_0884</name>
</gene>
<name>A0ABQ4PUQ7_9PROT</name>
<comment type="subcellular location">
    <subcellularLocation>
        <location evidence="7">Cytoplasm</location>
    </subcellularLocation>
</comment>
<reference evidence="8" key="2">
    <citation type="journal article" date="2023" name="ISME Commun">
        <title>Characterization of a bloom-associated alphaproteobacterial lineage, 'Candidatus Phycosocius': insights into freshwater algal-bacterial interactions.</title>
        <authorList>
            <person name="Tanabe Y."/>
            <person name="Yamaguchi H."/>
            <person name="Yoshida M."/>
            <person name="Kai A."/>
            <person name="Okazaki Y."/>
        </authorList>
    </citation>
    <scope>NUCLEOTIDE SEQUENCE</scope>
    <source>
        <strain evidence="8">BOTRYCO-1</strain>
    </source>
</reference>
<dbReference type="PIRSF" id="PIRSF039093">
    <property type="entry name" value="HslV"/>
    <property type="match status" value="1"/>
</dbReference>
<dbReference type="Proteomes" id="UP001161064">
    <property type="component" value="Unassembled WGS sequence"/>
</dbReference>
<evidence type="ECO:0000256" key="4">
    <source>
        <dbReference type="ARBA" id="ARBA00022698"/>
    </source>
</evidence>
<dbReference type="InterPro" id="IPR022281">
    <property type="entry name" value="ATP-dep_Prtase_HsIV_su"/>
</dbReference>
<dbReference type="PANTHER" id="PTHR32194">
    <property type="entry name" value="METALLOPROTEASE TLDD"/>
    <property type="match status" value="1"/>
</dbReference>
<dbReference type="InterPro" id="IPR023333">
    <property type="entry name" value="Proteasome_suB-type"/>
</dbReference>
<proteinExistence type="inferred from homology"/>
<feature type="active site" evidence="7">
    <location>
        <position position="15"/>
    </location>
</feature>
<dbReference type="PROSITE" id="PS51476">
    <property type="entry name" value="PROTEASOME_BETA_2"/>
    <property type="match status" value="1"/>
</dbReference>
<keyword evidence="7" id="KW-0963">Cytoplasm</keyword>
<evidence type="ECO:0000256" key="2">
    <source>
        <dbReference type="ARBA" id="ARBA00022533"/>
    </source>
</evidence>
<dbReference type="NCBIfam" id="NF003964">
    <property type="entry name" value="PRK05456.1"/>
    <property type="match status" value="1"/>
</dbReference>
<comment type="subunit">
    <text evidence="7">A double ring-shaped homohexamer of HslV is capped on each side by a ring-shaped HslU homohexamer. The assembly of the HslU/HslV complex is dependent on binding of ATP.</text>
</comment>
<evidence type="ECO:0000313" key="8">
    <source>
        <dbReference type="EMBL" id="GIU66730.1"/>
    </source>
</evidence>
<dbReference type="NCBIfam" id="TIGR03692">
    <property type="entry name" value="ATP_dep_HslV"/>
    <property type="match status" value="1"/>
</dbReference>
<dbReference type="GO" id="GO:0008233">
    <property type="term" value="F:peptidase activity"/>
    <property type="evidence" value="ECO:0007669"/>
    <property type="project" value="UniProtKB-KW"/>
</dbReference>
<comment type="function">
    <text evidence="7">Protease subunit of a proteasome-like degradation complex believed to be a general protein degrading machinery.</text>
</comment>
<dbReference type="CDD" id="cd01913">
    <property type="entry name" value="protease_HslV"/>
    <property type="match status" value="1"/>
</dbReference>
<keyword evidence="3 7" id="KW-0645">Protease</keyword>
<keyword evidence="2 7" id="KW-0021">Allosteric enzyme</keyword>
<feature type="binding site" evidence="7">
    <location>
        <position position="172"/>
    </location>
    <ligand>
        <name>Na(+)</name>
        <dbReference type="ChEBI" id="CHEBI:29101"/>
    </ligand>
</feature>
<accession>A0ABQ4PUQ7</accession>
<dbReference type="Gene3D" id="3.60.20.10">
    <property type="entry name" value="Glutamine Phosphoribosylpyrophosphate, subunit 1, domain 1"/>
    <property type="match status" value="1"/>
</dbReference>
<dbReference type="InterPro" id="IPR029055">
    <property type="entry name" value="Ntn_hydrolases_N"/>
</dbReference>
<feature type="binding site" evidence="7">
    <location>
        <position position="175"/>
    </location>
    <ligand>
        <name>Na(+)</name>
        <dbReference type="ChEBI" id="CHEBI:29101"/>
    </ligand>
</feature>
<organism evidence="8 9">
    <name type="scientific">Candidatus Phycosocius spiralis</name>
    <dbReference type="NCBI Taxonomy" id="2815099"/>
    <lineage>
        <taxon>Bacteria</taxon>
        <taxon>Pseudomonadati</taxon>
        <taxon>Pseudomonadota</taxon>
        <taxon>Alphaproteobacteria</taxon>
        <taxon>Caulobacterales</taxon>
        <taxon>Caulobacterales incertae sedis</taxon>
        <taxon>Candidatus Phycosocius</taxon>
    </lineage>
</organism>
<comment type="similarity">
    <text evidence="1 7">Belongs to the peptidase T1B family. HslV subfamily.</text>
</comment>
<dbReference type="InterPro" id="IPR001353">
    <property type="entry name" value="Proteasome_sua/b"/>
</dbReference>
<keyword evidence="4 7" id="KW-0888">Threonine protease</keyword>
<dbReference type="EC" id="3.4.25.2" evidence="7"/>
<dbReference type="SUPFAM" id="SSF56235">
    <property type="entry name" value="N-terminal nucleophile aminohydrolases (Ntn hydrolases)"/>
    <property type="match status" value="1"/>
</dbReference>
<keyword evidence="6 7" id="KW-0915">Sodium</keyword>
<comment type="catalytic activity">
    <reaction evidence="7">
        <text>ATP-dependent cleavage of peptide bonds with broad specificity.</text>
        <dbReference type="EC" id="3.4.25.2"/>
    </reaction>
</comment>
<evidence type="ECO:0000313" key="9">
    <source>
        <dbReference type="Proteomes" id="UP001161064"/>
    </source>
</evidence>